<dbReference type="EnsemblMetazoa" id="XM_014400049.1">
    <property type="protein sequence ID" value="XP_014255535.1"/>
    <property type="gene ID" value="LOC106670054"/>
</dbReference>
<proteinExistence type="predicted"/>
<reference evidence="2" key="1">
    <citation type="submission" date="2022-01" db="UniProtKB">
        <authorList>
            <consortium name="EnsemblMetazoa"/>
        </authorList>
    </citation>
    <scope>IDENTIFICATION</scope>
</reference>
<protein>
    <submittedName>
        <fullName evidence="2">Uncharacterized protein</fullName>
    </submittedName>
</protein>
<name>A0A8I6S040_CIMLE</name>
<feature type="region of interest" description="Disordered" evidence="1">
    <location>
        <begin position="1"/>
        <end position="26"/>
    </location>
</feature>
<dbReference type="OrthoDB" id="6623688at2759"/>
<dbReference type="Proteomes" id="UP000494040">
    <property type="component" value="Unassembled WGS sequence"/>
</dbReference>
<dbReference type="RefSeq" id="XP_014255535.1">
    <property type="nucleotide sequence ID" value="XM_014400049.1"/>
</dbReference>
<dbReference type="KEGG" id="clec:106670054"/>
<dbReference type="GeneID" id="106670054"/>
<evidence type="ECO:0000313" key="2">
    <source>
        <dbReference type="EnsemblMetazoa" id="XP_014255535.1"/>
    </source>
</evidence>
<sequence>MSRLMDKKNSNSQQTITDEGEEEENKVKACRTHSYCYKYSNPSSYPIGLPWASGKLKCLPGYCKYDENGCNIARKKSDIGAKVKKKKKAKFIKTLMDEDSATQKELVFLSQMASLAGDYDIDLKKRVGEIVQQLKNSSDISWSDSNSSEANNEK</sequence>
<dbReference type="AlphaFoldDB" id="A0A8I6S040"/>
<keyword evidence="3" id="KW-1185">Reference proteome</keyword>
<organism evidence="2 3">
    <name type="scientific">Cimex lectularius</name>
    <name type="common">Bed bug</name>
    <name type="synonym">Acanthia lectularia</name>
    <dbReference type="NCBI Taxonomy" id="79782"/>
    <lineage>
        <taxon>Eukaryota</taxon>
        <taxon>Metazoa</taxon>
        <taxon>Ecdysozoa</taxon>
        <taxon>Arthropoda</taxon>
        <taxon>Hexapoda</taxon>
        <taxon>Insecta</taxon>
        <taxon>Pterygota</taxon>
        <taxon>Neoptera</taxon>
        <taxon>Paraneoptera</taxon>
        <taxon>Hemiptera</taxon>
        <taxon>Heteroptera</taxon>
        <taxon>Panheteroptera</taxon>
        <taxon>Cimicomorpha</taxon>
        <taxon>Cimicidae</taxon>
        <taxon>Cimex</taxon>
    </lineage>
</organism>
<evidence type="ECO:0000256" key="1">
    <source>
        <dbReference type="SAM" id="MobiDB-lite"/>
    </source>
</evidence>
<evidence type="ECO:0000313" key="3">
    <source>
        <dbReference type="Proteomes" id="UP000494040"/>
    </source>
</evidence>
<accession>A0A8I6S040</accession>